<comment type="caution">
    <text evidence="2">The sequence shown here is derived from an EMBL/GenBank/DDBJ whole genome shotgun (WGS) entry which is preliminary data.</text>
</comment>
<evidence type="ECO:0000313" key="2">
    <source>
        <dbReference type="EMBL" id="KAC9430406.1"/>
    </source>
</evidence>
<proteinExistence type="predicted"/>
<organism evidence="2 3">
    <name type="scientific">Mikania micrantha</name>
    <name type="common">bitter vine</name>
    <dbReference type="NCBI Taxonomy" id="192012"/>
    <lineage>
        <taxon>Eukaryota</taxon>
        <taxon>Viridiplantae</taxon>
        <taxon>Streptophyta</taxon>
        <taxon>Embryophyta</taxon>
        <taxon>Tracheophyta</taxon>
        <taxon>Spermatophyta</taxon>
        <taxon>Magnoliopsida</taxon>
        <taxon>eudicotyledons</taxon>
        <taxon>Gunneridae</taxon>
        <taxon>Pentapetalae</taxon>
        <taxon>asterids</taxon>
        <taxon>campanulids</taxon>
        <taxon>Asterales</taxon>
        <taxon>Asteraceae</taxon>
        <taxon>Asteroideae</taxon>
        <taxon>Heliantheae alliance</taxon>
        <taxon>Eupatorieae</taxon>
        <taxon>Mikania</taxon>
    </lineage>
</organism>
<feature type="compositionally biased region" description="Basic and acidic residues" evidence="1">
    <location>
        <begin position="1"/>
        <end position="10"/>
    </location>
</feature>
<accession>A0A5N6L894</accession>
<sequence>MMHHEKKYDNSRWMNKKPQMNPEAKEYRTTKGMPGNKKDSKDSQTCVMEHDEKKKGVTKTKENHTDSQTKTKQRIGPSMVGACWISASTVHEVNINKKWEKDQARMLDKFYYDRLSPEDKGKALDFIIQKEVPSKEILSTWSKELKNYFHDMSNIHNFIPGVQVTRKGMNLTSQKLIWKMGMKKMMWQEWIS</sequence>
<dbReference type="Proteomes" id="UP000326396">
    <property type="component" value="Unassembled WGS sequence"/>
</dbReference>
<dbReference type="AlphaFoldDB" id="A0A5N6L894"/>
<evidence type="ECO:0000313" key="3">
    <source>
        <dbReference type="Proteomes" id="UP000326396"/>
    </source>
</evidence>
<evidence type="ECO:0000256" key="1">
    <source>
        <dbReference type="SAM" id="MobiDB-lite"/>
    </source>
</evidence>
<reference evidence="2 3" key="1">
    <citation type="submission" date="2019-05" db="EMBL/GenBank/DDBJ databases">
        <title>Mikania micrantha, genome provides insights into the molecular mechanism of rapid growth.</title>
        <authorList>
            <person name="Liu B."/>
        </authorList>
    </citation>
    <scope>NUCLEOTIDE SEQUENCE [LARGE SCALE GENOMIC DNA]</scope>
    <source>
        <strain evidence="2">NLD-2019</strain>
        <tissue evidence="2">Leaf</tissue>
    </source>
</reference>
<keyword evidence="3" id="KW-1185">Reference proteome</keyword>
<protein>
    <submittedName>
        <fullName evidence="2">Uncharacterized protein</fullName>
    </submittedName>
</protein>
<feature type="region of interest" description="Disordered" evidence="1">
    <location>
        <begin position="1"/>
        <end position="74"/>
    </location>
</feature>
<dbReference type="EMBL" id="SZYD01002542">
    <property type="protein sequence ID" value="KAC9430406.1"/>
    <property type="molecule type" value="Genomic_DNA"/>
</dbReference>
<feature type="compositionally biased region" description="Basic and acidic residues" evidence="1">
    <location>
        <begin position="36"/>
        <end position="69"/>
    </location>
</feature>
<name>A0A5N6L894_9ASTR</name>
<gene>
    <name evidence="2" type="ORF">E3N88_45854</name>
</gene>